<dbReference type="EMBL" id="MCGN01000002">
    <property type="protein sequence ID" value="ORZ00418.1"/>
    <property type="molecule type" value="Genomic_DNA"/>
</dbReference>
<comment type="caution">
    <text evidence="1">The sequence shown here is derived from an EMBL/GenBank/DDBJ whole genome shotgun (WGS) entry which is preliminary data.</text>
</comment>
<protein>
    <recommendedName>
        <fullName evidence="3">Phytanoyl-CoA dioxygenase</fullName>
    </recommendedName>
</protein>
<evidence type="ECO:0008006" key="3">
    <source>
        <dbReference type="Google" id="ProtNLM"/>
    </source>
</evidence>
<evidence type="ECO:0000313" key="1">
    <source>
        <dbReference type="EMBL" id="ORZ00418.1"/>
    </source>
</evidence>
<name>A0A1X2HM60_SYNRA</name>
<reference evidence="1 2" key="1">
    <citation type="submission" date="2016-07" db="EMBL/GenBank/DDBJ databases">
        <title>Pervasive Adenine N6-methylation of Active Genes in Fungi.</title>
        <authorList>
            <consortium name="DOE Joint Genome Institute"/>
            <person name="Mondo S.J."/>
            <person name="Dannebaum R.O."/>
            <person name="Kuo R.C."/>
            <person name="Labutti K."/>
            <person name="Haridas S."/>
            <person name="Kuo A."/>
            <person name="Salamov A."/>
            <person name="Ahrendt S.R."/>
            <person name="Lipzen A."/>
            <person name="Sullivan W."/>
            <person name="Andreopoulos W.B."/>
            <person name="Clum A."/>
            <person name="Lindquist E."/>
            <person name="Daum C."/>
            <person name="Ramamoorthy G.K."/>
            <person name="Gryganskyi A."/>
            <person name="Culley D."/>
            <person name="Magnuson J.K."/>
            <person name="James T.Y."/>
            <person name="O'Malley M.A."/>
            <person name="Stajich J.E."/>
            <person name="Spatafora J.W."/>
            <person name="Visel A."/>
            <person name="Grigoriev I.V."/>
        </authorList>
    </citation>
    <scope>NUCLEOTIDE SEQUENCE [LARGE SCALE GENOMIC DNA]</scope>
    <source>
        <strain evidence="1 2">NRRL 2496</strain>
    </source>
</reference>
<dbReference type="PANTHER" id="PTHR40470:SF1">
    <property type="entry name" value="PHYTANOYL-COA DIOXYGENASE FAMILY PROTEIN (AFU_ORTHOLOGUE AFUA_2G15850)"/>
    <property type="match status" value="1"/>
</dbReference>
<dbReference type="PANTHER" id="PTHR40470">
    <property type="entry name" value="PHYTANOYL-COA DIOXYGENASE FAMILY PROTEIN (AFU_ORTHOLOGUE AFUA_2G15850)"/>
    <property type="match status" value="1"/>
</dbReference>
<dbReference type="InterPro" id="IPR008775">
    <property type="entry name" value="Phytyl_CoA_dOase-like"/>
</dbReference>
<keyword evidence="2" id="KW-1185">Reference proteome</keyword>
<dbReference type="Gene3D" id="2.60.120.620">
    <property type="entry name" value="q2cbj1_9rhob like domain"/>
    <property type="match status" value="1"/>
</dbReference>
<dbReference type="Proteomes" id="UP000242180">
    <property type="component" value="Unassembled WGS sequence"/>
</dbReference>
<dbReference type="STRING" id="13706.A0A1X2HM60"/>
<evidence type="ECO:0000313" key="2">
    <source>
        <dbReference type="Proteomes" id="UP000242180"/>
    </source>
</evidence>
<sequence length="295" mass="33934">MLTDINNVPIDEALKRDGYVIVDNLIPEEMFGRLKEACDRVVDRARKGDWKYRRLVGTQFPPWTEGTDVWGVQHLIHPELHEPVFLEWYGSEALMSAVCQLLHAKPEDLQLELFNLLINPQDSDFDLTWHRDAVPAETPADQEEEKLKIPHYGTQWNTALYDDACLFVVPNSHRRVRTPEERDITINDPKSHKMPGQLQVNLKPGQTVFYDNNILHRAAYFCANKRATLHASMGTIEGGHHRAATIFQHGLDWMNSKEFQDNLPASLKKPYANVQAMAQRAGLDKFETKPIHEHQ</sequence>
<dbReference type="Pfam" id="PF05721">
    <property type="entry name" value="PhyH"/>
    <property type="match status" value="1"/>
</dbReference>
<dbReference type="InParanoid" id="A0A1X2HM60"/>
<gene>
    <name evidence="1" type="ORF">BCR43DRAFT_485184</name>
</gene>
<dbReference type="SUPFAM" id="SSF51197">
    <property type="entry name" value="Clavaminate synthase-like"/>
    <property type="match status" value="1"/>
</dbReference>
<organism evidence="1 2">
    <name type="scientific">Syncephalastrum racemosum</name>
    <name type="common">Filamentous fungus</name>
    <dbReference type="NCBI Taxonomy" id="13706"/>
    <lineage>
        <taxon>Eukaryota</taxon>
        <taxon>Fungi</taxon>
        <taxon>Fungi incertae sedis</taxon>
        <taxon>Mucoromycota</taxon>
        <taxon>Mucoromycotina</taxon>
        <taxon>Mucoromycetes</taxon>
        <taxon>Mucorales</taxon>
        <taxon>Syncephalastraceae</taxon>
        <taxon>Syncephalastrum</taxon>
    </lineage>
</organism>
<dbReference type="OrthoDB" id="2106152at2759"/>
<accession>A0A1X2HM60</accession>
<proteinExistence type="predicted"/>
<dbReference type="AlphaFoldDB" id="A0A1X2HM60"/>
<dbReference type="OMA" id="SFARCYF"/>